<evidence type="ECO:0000259" key="3">
    <source>
        <dbReference type="PROSITE" id="PS50977"/>
    </source>
</evidence>
<dbReference type="SUPFAM" id="SSF46689">
    <property type="entry name" value="Homeodomain-like"/>
    <property type="match status" value="1"/>
</dbReference>
<gene>
    <name evidence="4" type="ORF">EV667_1057</name>
</gene>
<reference evidence="4 5" key="1">
    <citation type="submission" date="2019-03" db="EMBL/GenBank/DDBJ databases">
        <title>Genomic Encyclopedia of Type Strains, Phase IV (KMG-IV): sequencing the most valuable type-strain genomes for metagenomic binning, comparative biology and taxonomic classification.</title>
        <authorList>
            <person name="Goeker M."/>
        </authorList>
    </citation>
    <scope>NUCLEOTIDE SEQUENCE [LARGE SCALE GENOMIC DNA]</scope>
    <source>
        <strain evidence="4 5">DSM 101</strain>
    </source>
</reference>
<dbReference type="Pfam" id="PF17937">
    <property type="entry name" value="TetR_C_28"/>
    <property type="match status" value="1"/>
</dbReference>
<name>A0A4R1I9Q0_ANCAQ</name>
<dbReference type="EMBL" id="SMFY01000001">
    <property type="protein sequence ID" value="TCK30953.1"/>
    <property type="molecule type" value="Genomic_DNA"/>
</dbReference>
<dbReference type="InterPro" id="IPR050109">
    <property type="entry name" value="HTH-type_TetR-like_transc_reg"/>
</dbReference>
<evidence type="ECO:0000313" key="5">
    <source>
        <dbReference type="Proteomes" id="UP000295030"/>
    </source>
</evidence>
<feature type="DNA-binding region" description="H-T-H motif" evidence="2">
    <location>
        <begin position="29"/>
        <end position="48"/>
    </location>
</feature>
<proteinExistence type="predicted"/>
<keyword evidence="5" id="KW-1185">Reference proteome</keyword>
<dbReference type="GO" id="GO:0000976">
    <property type="term" value="F:transcription cis-regulatory region binding"/>
    <property type="evidence" value="ECO:0007669"/>
    <property type="project" value="TreeGrafter"/>
</dbReference>
<dbReference type="GO" id="GO:0003700">
    <property type="term" value="F:DNA-binding transcription factor activity"/>
    <property type="evidence" value="ECO:0007669"/>
    <property type="project" value="TreeGrafter"/>
</dbReference>
<dbReference type="PANTHER" id="PTHR30055:SF148">
    <property type="entry name" value="TETR-FAMILY TRANSCRIPTIONAL REGULATOR"/>
    <property type="match status" value="1"/>
</dbReference>
<evidence type="ECO:0000256" key="2">
    <source>
        <dbReference type="PROSITE-ProRule" id="PRU00335"/>
    </source>
</evidence>
<dbReference type="Pfam" id="PF00440">
    <property type="entry name" value="TetR_N"/>
    <property type="match status" value="1"/>
</dbReference>
<dbReference type="Gene3D" id="1.10.357.10">
    <property type="entry name" value="Tetracycline Repressor, domain 2"/>
    <property type="match status" value="1"/>
</dbReference>
<dbReference type="InterPro" id="IPR001647">
    <property type="entry name" value="HTH_TetR"/>
</dbReference>
<comment type="caution">
    <text evidence="4">The sequence shown here is derived from an EMBL/GenBank/DDBJ whole genome shotgun (WGS) entry which is preliminary data.</text>
</comment>
<dbReference type="InterPro" id="IPR009057">
    <property type="entry name" value="Homeodomain-like_sf"/>
</dbReference>
<evidence type="ECO:0000313" key="4">
    <source>
        <dbReference type="EMBL" id="TCK30953.1"/>
    </source>
</evidence>
<dbReference type="AlphaFoldDB" id="A0A4R1I9Q0"/>
<feature type="domain" description="HTH tetR-type" evidence="3">
    <location>
        <begin position="6"/>
        <end position="66"/>
    </location>
</feature>
<dbReference type="RefSeq" id="WP_245516075.1">
    <property type="nucleotide sequence ID" value="NZ_SMFY01000001.1"/>
</dbReference>
<sequence length="200" mass="21758">MGRRRTIDRGHLLDCAEQVIVRCGAANLTLEAVAIEAGISKASVIYDYKTKKALIRALVERRVAAEEHHVQQAVDSFAGAPNAKILGYVAAATRTFSDEERAVGLNLCAALAQDDAIREPVKKSILSTLEEIESGSTHPDGARLAFLALQGIMLLDWLNLHQFEPGERDKIVRQIGWLAERPPIPPSISDSASSIDLKPV</sequence>
<dbReference type="Proteomes" id="UP000295030">
    <property type="component" value="Unassembled WGS sequence"/>
</dbReference>
<dbReference type="PROSITE" id="PS50977">
    <property type="entry name" value="HTH_TETR_2"/>
    <property type="match status" value="1"/>
</dbReference>
<evidence type="ECO:0000256" key="1">
    <source>
        <dbReference type="ARBA" id="ARBA00023125"/>
    </source>
</evidence>
<protein>
    <submittedName>
        <fullName evidence="4">TetR family transcriptional regulator</fullName>
    </submittedName>
</protein>
<dbReference type="PANTHER" id="PTHR30055">
    <property type="entry name" value="HTH-TYPE TRANSCRIPTIONAL REGULATOR RUTR"/>
    <property type="match status" value="1"/>
</dbReference>
<accession>A0A4R1I9Q0</accession>
<organism evidence="4 5">
    <name type="scientific">Ancylobacter aquaticus</name>
    <dbReference type="NCBI Taxonomy" id="100"/>
    <lineage>
        <taxon>Bacteria</taxon>
        <taxon>Pseudomonadati</taxon>
        <taxon>Pseudomonadota</taxon>
        <taxon>Alphaproteobacteria</taxon>
        <taxon>Hyphomicrobiales</taxon>
        <taxon>Xanthobacteraceae</taxon>
        <taxon>Ancylobacter</taxon>
    </lineage>
</organism>
<dbReference type="InterPro" id="IPR041479">
    <property type="entry name" value="TetR_CgmR_C"/>
</dbReference>
<keyword evidence="1 2" id="KW-0238">DNA-binding</keyword>